<protein>
    <submittedName>
        <fullName evidence="5">PucR family transcriptional regulator ligand-binding domain-containing protein</fullName>
    </submittedName>
</protein>
<evidence type="ECO:0000259" key="2">
    <source>
        <dbReference type="Pfam" id="PF07905"/>
    </source>
</evidence>
<evidence type="ECO:0000259" key="3">
    <source>
        <dbReference type="Pfam" id="PF13556"/>
    </source>
</evidence>
<keyword evidence="6" id="KW-1185">Reference proteome</keyword>
<proteinExistence type="inferred from homology"/>
<dbReference type="Gene3D" id="1.10.10.2840">
    <property type="entry name" value="PucR C-terminal helix-turn-helix domain"/>
    <property type="match status" value="1"/>
</dbReference>
<comment type="similarity">
    <text evidence="1">Belongs to the CdaR family.</text>
</comment>
<name>A0A9Q4B446_SALAG</name>
<evidence type="ECO:0000313" key="6">
    <source>
        <dbReference type="Proteomes" id="UP001057753"/>
    </source>
</evidence>
<feature type="domain" description="Purine catabolism PurC-like" evidence="2">
    <location>
        <begin position="6"/>
        <end position="124"/>
    </location>
</feature>
<dbReference type="InterPro" id="IPR012914">
    <property type="entry name" value="PucR_dom"/>
</dbReference>
<dbReference type="PANTHER" id="PTHR33744">
    <property type="entry name" value="CARBOHYDRATE DIACID REGULATOR"/>
    <property type="match status" value="1"/>
</dbReference>
<dbReference type="Pfam" id="PF17853">
    <property type="entry name" value="GGDEF_2"/>
    <property type="match status" value="1"/>
</dbReference>
<dbReference type="Proteomes" id="UP001057753">
    <property type="component" value="Unassembled WGS sequence"/>
</dbReference>
<dbReference type="InterPro" id="IPR041522">
    <property type="entry name" value="CdaR_GGDEF"/>
</dbReference>
<evidence type="ECO:0000256" key="1">
    <source>
        <dbReference type="ARBA" id="ARBA00006754"/>
    </source>
</evidence>
<gene>
    <name evidence="5" type="ORF">HXA33_14010</name>
</gene>
<sequence length="548" mass="63231">MKMENLLNTPFFKETVVLAGQEGLTKEVHSVNMMDAPDIVDYLEKEQLLLTTGYSIKNKAGALLQLVEQMAAQGCAGLGLKVERFLKDIPEEVIDTANRLHFPIIKLPRQRSLGNIMAHVLKLILQERTEELDYALKVHRQFSDIIISGKGLYDVIDRLANMIHSPVLLMNHRLETLAASKKYSDEFYFEIANQINDELAKRDISSQDMLTLHITYPYLNRKQVASLFSVHTNVYQKGFLIVFKEIVNEPPTTLLAIEQAANVASFELMKRHAVEQQGRMLKNEFLTDFVEGHYSSEKDIAKRGNIYNLKRDQHYICVASKLDDEEDLNGSLSIDKETHMQMYKDAIYEQLSLWLRYYFNDYIIFTKGDIYLFLIGTEEFSNDPEQEVMKNITHIQAEVFEHLYLSMSFGIGHIADTLLHVPESYREALDALRSGYRSEKRRFVQNCDAKGVAELLRAVAPQKLKEFYQSSLKTLAGSTRKDEQDLIETLRVYIEKNGQIAETAKTLYIHRNTVIYRIKKCEERLNIDLKNADDIHKIRTALMIRSII</sequence>
<evidence type="ECO:0000259" key="4">
    <source>
        <dbReference type="Pfam" id="PF17853"/>
    </source>
</evidence>
<comment type="caution">
    <text evidence="5">The sequence shown here is derived from an EMBL/GenBank/DDBJ whole genome shotgun (WGS) entry which is preliminary data.</text>
</comment>
<dbReference type="Pfam" id="PF13556">
    <property type="entry name" value="HTH_30"/>
    <property type="match status" value="1"/>
</dbReference>
<dbReference type="Pfam" id="PF07905">
    <property type="entry name" value="PucR"/>
    <property type="match status" value="1"/>
</dbReference>
<accession>A0A9Q4B446</accession>
<feature type="domain" description="PucR C-terminal helix-turn-helix" evidence="3">
    <location>
        <begin position="486"/>
        <end position="543"/>
    </location>
</feature>
<dbReference type="EMBL" id="JABXYM010000001">
    <property type="protein sequence ID" value="MCR6097662.1"/>
    <property type="molecule type" value="Genomic_DNA"/>
</dbReference>
<feature type="domain" description="CdaR GGDEF-like" evidence="4">
    <location>
        <begin position="292"/>
        <end position="433"/>
    </location>
</feature>
<dbReference type="InterPro" id="IPR025736">
    <property type="entry name" value="PucR_C-HTH_dom"/>
</dbReference>
<organism evidence="5 6">
    <name type="scientific">Salipaludibacillus agaradhaerens</name>
    <name type="common">Bacillus agaradhaerens</name>
    <dbReference type="NCBI Taxonomy" id="76935"/>
    <lineage>
        <taxon>Bacteria</taxon>
        <taxon>Bacillati</taxon>
        <taxon>Bacillota</taxon>
        <taxon>Bacilli</taxon>
        <taxon>Bacillales</taxon>
        <taxon>Bacillaceae</taxon>
    </lineage>
</organism>
<dbReference type="AlphaFoldDB" id="A0A9Q4B446"/>
<evidence type="ECO:0000313" key="5">
    <source>
        <dbReference type="EMBL" id="MCR6097662.1"/>
    </source>
</evidence>
<dbReference type="PANTHER" id="PTHR33744:SF1">
    <property type="entry name" value="DNA-BINDING TRANSCRIPTIONAL ACTIVATOR ADER"/>
    <property type="match status" value="1"/>
</dbReference>
<dbReference type="InterPro" id="IPR042070">
    <property type="entry name" value="PucR_C-HTH_sf"/>
</dbReference>
<reference evidence="5" key="1">
    <citation type="submission" date="2020-06" db="EMBL/GenBank/DDBJ databases">
        <title>Insight into the genomes of haloalkaliphilic bacilli from Kenyan soda lakes.</title>
        <authorList>
            <person name="Mwirichia R."/>
            <person name="Villamizar G.C."/>
            <person name="Poehlein A."/>
            <person name="Mugweru J."/>
            <person name="Kipnyargis A."/>
            <person name="Kiplimo D."/>
            <person name="Orwa P."/>
            <person name="Daniel R."/>
        </authorList>
    </citation>
    <scope>NUCLEOTIDE SEQUENCE</scope>
    <source>
        <strain evidence="5">B1096_S55</strain>
    </source>
</reference>
<dbReference type="InterPro" id="IPR051448">
    <property type="entry name" value="CdaR-like_regulators"/>
</dbReference>